<dbReference type="HOGENOM" id="CLU_1178403_0_0_10"/>
<reference evidence="1 2" key="1">
    <citation type="journal article" date="2010" name="ISME J.">
        <title>Fine-scale evolution: genomic, phenotypic and ecological differentiation in two coexisting Salinibacter ruber strains.</title>
        <authorList>
            <person name="Pena A."/>
            <person name="Teeling H."/>
            <person name="Huerta-Cepas J."/>
            <person name="Santos F."/>
            <person name="Yarza P."/>
            <person name="Brito-Echeverria J."/>
            <person name="Lucio M."/>
            <person name="Schmitt-Kopplin P."/>
            <person name="Meseguer I."/>
            <person name="Schenowitz C."/>
            <person name="Dossat C."/>
            <person name="Barbe V."/>
            <person name="Dopazo J."/>
            <person name="Rossello-Mora R."/>
            <person name="Schuler M."/>
            <person name="Glockner F.O."/>
            <person name="Amann R."/>
            <person name="Gabaldon T."/>
            <person name="Anton J."/>
        </authorList>
    </citation>
    <scope>NUCLEOTIDE SEQUENCE [LARGE SCALE GENOMIC DNA]</scope>
    <source>
        <strain evidence="1 2">M8</strain>
    </source>
</reference>
<sequence length="268" mass="30645">MHDFYAQRCPPLHIHAFRPSLMDPLSLNLFTSAVEDIERTQYEVLAGLETARSAFEEQRVYPHLGRLAKLHGALSTILDRTENFRTPDTGRIAGIDWEDKTLTYEWPDLDGGEMAEVEDLIRWALPHIREVIDEGTAVYEEVEDNLELETVGIVPSYVQEGYLMVPHRDDEELHVLRYTLSLIEGDGETHRALKTVHCKTVPEEEVDANPSSVKLQLIEERRDLPTPATYFSKTDLDVPYQETLLPVVKRRLVRQLAAETGTADARRQ</sequence>
<dbReference type="EMBL" id="FP565814">
    <property type="protein sequence ID" value="CBH24324.1"/>
    <property type="molecule type" value="Genomic_DNA"/>
</dbReference>
<dbReference type="Proteomes" id="UP000000933">
    <property type="component" value="Chromosome"/>
</dbReference>
<gene>
    <name evidence="1" type="ordered locus">SRM_01403</name>
</gene>
<dbReference type="AlphaFoldDB" id="D5H8G9"/>
<protein>
    <submittedName>
        <fullName evidence="1">Uncharacterized protein</fullName>
    </submittedName>
</protein>
<dbReference type="KEGG" id="srm:SRM_01403"/>
<accession>D5H8G9</accession>
<reference evidence="2" key="2">
    <citation type="submission" date="2010-04" db="EMBL/GenBank/DDBJ databases">
        <title>Genome sequence of Salinibacter ruber M8.</title>
        <authorList>
            <consortium name="Genoscope"/>
        </authorList>
    </citation>
    <scope>NUCLEOTIDE SEQUENCE [LARGE SCALE GENOMIC DNA]</scope>
    <source>
        <strain evidence="2">M8</strain>
    </source>
</reference>
<evidence type="ECO:0000313" key="2">
    <source>
        <dbReference type="Proteomes" id="UP000000933"/>
    </source>
</evidence>
<evidence type="ECO:0000313" key="1">
    <source>
        <dbReference type="EMBL" id="CBH24324.1"/>
    </source>
</evidence>
<organism evidence="1 2">
    <name type="scientific">Salinibacter ruber (strain M8)</name>
    <dbReference type="NCBI Taxonomy" id="761659"/>
    <lineage>
        <taxon>Bacteria</taxon>
        <taxon>Pseudomonadati</taxon>
        <taxon>Rhodothermota</taxon>
        <taxon>Rhodothermia</taxon>
        <taxon>Rhodothermales</taxon>
        <taxon>Salinibacteraceae</taxon>
        <taxon>Salinibacter</taxon>
    </lineage>
</organism>
<name>D5H8G9_SALRM</name>
<proteinExistence type="predicted"/>